<proteinExistence type="predicted"/>
<evidence type="ECO:0000313" key="2">
    <source>
        <dbReference type="Proteomes" id="UP001303046"/>
    </source>
</evidence>
<keyword evidence="2" id="KW-1185">Reference proteome</keyword>
<accession>A0ABR1CYP8</accession>
<dbReference type="Proteomes" id="UP001303046">
    <property type="component" value="Unassembled WGS sequence"/>
</dbReference>
<reference evidence="1 2" key="1">
    <citation type="submission" date="2023-08" db="EMBL/GenBank/DDBJ databases">
        <title>A Necator americanus chromosomal reference genome.</title>
        <authorList>
            <person name="Ilik V."/>
            <person name="Petrzelkova K.J."/>
            <person name="Pardy F."/>
            <person name="Fuh T."/>
            <person name="Niatou-Singa F.S."/>
            <person name="Gouil Q."/>
            <person name="Baker L."/>
            <person name="Ritchie M.E."/>
            <person name="Jex A.R."/>
            <person name="Gazzola D."/>
            <person name="Li H."/>
            <person name="Toshio Fujiwara R."/>
            <person name="Zhan B."/>
            <person name="Aroian R.V."/>
            <person name="Pafco B."/>
            <person name="Schwarz E.M."/>
        </authorList>
    </citation>
    <scope>NUCLEOTIDE SEQUENCE [LARGE SCALE GENOMIC DNA]</scope>
    <source>
        <strain evidence="1 2">Aroian</strain>
        <tissue evidence="1">Whole animal</tissue>
    </source>
</reference>
<dbReference type="EMBL" id="JAVFWL010000003">
    <property type="protein sequence ID" value="KAK6743467.1"/>
    <property type="molecule type" value="Genomic_DNA"/>
</dbReference>
<protein>
    <submittedName>
        <fullName evidence="1">Uncharacterized protein</fullName>
    </submittedName>
</protein>
<name>A0ABR1CYP8_NECAM</name>
<gene>
    <name evidence="1" type="primary">Necator_chrIII.g11385</name>
    <name evidence="1" type="ORF">RB195_010620</name>
</gene>
<organism evidence="1 2">
    <name type="scientific">Necator americanus</name>
    <name type="common">Human hookworm</name>
    <dbReference type="NCBI Taxonomy" id="51031"/>
    <lineage>
        <taxon>Eukaryota</taxon>
        <taxon>Metazoa</taxon>
        <taxon>Ecdysozoa</taxon>
        <taxon>Nematoda</taxon>
        <taxon>Chromadorea</taxon>
        <taxon>Rhabditida</taxon>
        <taxon>Rhabditina</taxon>
        <taxon>Rhabditomorpha</taxon>
        <taxon>Strongyloidea</taxon>
        <taxon>Ancylostomatidae</taxon>
        <taxon>Bunostominae</taxon>
        <taxon>Necator</taxon>
    </lineage>
</organism>
<comment type="caution">
    <text evidence="1">The sequence shown here is derived from an EMBL/GenBank/DDBJ whole genome shotgun (WGS) entry which is preliminary data.</text>
</comment>
<evidence type="ECO:0000313" key="1">
    <source>
        <dbReference type="EMBL" id="KAK6743467.1"/>
    </source>
</evidence>
<sequence length="101" mass="11493">MPLPEIIETVVVVVHCCWDDGILHIVTETSYCAVEYAYSVELHQLFPYRSSANDVGDERAHFFYPCLKTMYNAVAMITMAHEFVEMSRNGSMPPLVCIMTL</sequence>